<proteinExistence type="inferred from homology"/>
<accession>A0A7I8J3J2</accession>
<dbReference type="InterPro" id="IPR006094">
    <property type="entry name" value="Oxid_FAD_bind_N"/>
</dbReference>
<evidence type="ECO:0000256" key="1">
    <source>
        <dbReference type="ARBA" id="ARBA00001974"/>
    </source>
</evidence>
<dbReference type="AlphaFoldDB" id="A0A7I8J3J2"/>
<dbReference type="InterPro" id="IPR016170">
    <property type="entry name" value="Cytok_DH_C_sf"/>
</dbReference>
<comment type="similarity">
    <text evidence="2">Belongs to the oxygen-dependent FAD-linked oxidoreductase family.</text>
</comment>
<dbReference type="GO" id="GO:0019139">
    <property type="term" value="F:cytokinin dehydrogenase activity"/>
    <property type="evidence" value="ECO:0007669"/>
    <property type="project" value="UniProtKB-EC"/>
</dbReference>
<keyword evidence="5" id="KW-0274">FAD</keyword>
<dbReference type="SUPFAM" id="SSF55103">
    <property type="entry name" value="FAD-linked oxidases, C-terminal domain"/>
    <property type="match status" value="1"/>
</dbReference>
<evidence type="ECO:0000259" key="8">
    <source>
        <dbReference type="Pfam" id="PF01565"/>
    </source>
</evidence>
<dbReference type="EMBL" id="CACRZD030000009">
    <property type="protein sequence ID" value="CAA6664669.1"/>
    <property type="molecule type" value="Genomic_DNA"/>
</dbReference>
<evidence type="ECO:0000256" key="7">
    <source>
        <dbReference type="SAM" id="MobiDB-lite"/>
    </source>
</evidence>
<organism evidence="10">
    <name type="scientific">Spirodela intermedia</name>
    <name type="common">Intermediate duckweed</name>
    <dbReference type="NCBI Taxonomy" id="51605"/>
    <lineage>
        <taxon>Eukaryota</taxon>
        <taxon>Viridiplantae</taxon>
        <taxon>Streptophyta</taxon>
        <taxon>Embryophyta</taxon>
        <taxon>Tracheophyta</taxon>
        <taxon>Spermatophyta</taxon>
        <taxon>Magnoliopsida</taxon>
        <taxon>Liliopsida</taxon>
        <taxon>Araceae</taxon>
        <taxon>Lemnoideae</taxon>
        <taxon>Spirodela</taxon>
    </lineage>
</organism>
<dbReference type="Gene3D" id="3.30.465.10">
    <property type="match status" value="1"/>
</dbReference>
<comment type="cofactor">
    <cofactor evidence="1">
        <name>FAD</name>
        <dbReference type="ChEBI" id="CHEBI:57692"/>
    </cofactor>
</comment>
<evidence type="ECO:0000313" key="11">
    <source>
        <dbReference type="Proteomes" id="UP001189122"/>
    </source>
</evidence>
<dbReference type="Gene3D" id="3.40.462.10">
    <property type="entry name" value="FAD-linked oxidases, C-terminal domain"/>
    <property type="match status" value="1"/>
</dbReference>
<evidence type="ECO:0000313" key="10">
    <source>
        <dbReference type="EMBL" id="CAA2625288.1"/>
    </source>
</evidence>
<evidence type="ECO:0000256" key="3">
    <source>
        <dbReference type="ARBA" id="ARBA00011928"/>
    </source>
</evidence>
<feature type="region of interest" description="Disordered" evidence="7">
    <location>
        <begin position="171"/>
        <end position="205"/>
    </location>
</feature>
<dbReference type="PANTHER" id="PTHR13878:SF112">
    <property type="entry name" value="CYTOKININ DEHYDROGENASE 7"/>
    <property type="match status" value="1"/>
</dbReference>
<dbReference type="GO" id="GO:0009690">
    <property type="term" value="P:cytokinin metabolic process"/>
    <property type="evidence" value="ECO:0007669"/>
    <property type="project" value="InterPro"/>
</dbReference>
<dbReference type="Gene3D" id="3.30.43.10">
    <property type="entry name" value="Uridine Diphospho-n-acetylenolpyruvylglucosamine Reductase, domain 2"/>
    <property type="match status" value="1"/>
</dbReference>
<dbReference type="InterPro" id="IPR050432">
    <property type="entry name" value="FAD-linked_Oxidoreductases_BP"/>
</dbReference>
<dbReference type="InterPro" id="IPR016164">
    <property type="entry name" value="FAD-linked_Oxase-like_C"/>
</dbReference>
<reference evidence="10 11" key="1">
    <citation type="submission" date="2019-12" db="EMBL/GenBank/DDBJ databases">
        <authorList>
            <person name="Scholz U."/>
            <person name="Mascher M."/>
            <person name="Fiebig A."/>
        </authorList>
    </citation>
    <scope>NUCLEOTIDE SEQUENCE</scope>
</reference>
<dbReference type="EMBL" id="LR743596">
    <property type="protein sequence ID" value="CAA2625288.1"/>
    <property type="molecule type" value="Genomic_DNA"/>
</dbReference>
<evidence type="ECO:0000256" key="4">
    <source>
        <dbReference type="ARBA" id="ARBA00022630"/>
    </source>
</evidence>
<dbReference type="EC" id="1.5.99.12" evidence="3"/>
<name>A0A7I8J3J2_SPIIN</name>
<keyword evidence="11" id="KW-1185">Reference proteome</keyword>
<protein>
    <recommendedName>
        <fullName evidence="3">cytokinin dehydrogenase</fullName>
        <ecNumber evidence="3">1.5.99.12</ecNumber>
    </recommendedName>
</protein>
<dbReference type="InterPro" id="IPR015345">
    <property type="entry name" value="Cytokinin_DH_FAD/cytokin-bd"/>
</dbReference>
<dbReference type="SUPFAM" id="SSF56176">
    <property type="entry name" value="FAD-binding/transporter-associated domain-like"/>
    <property type="match status" value="1"/>
</dbReference>
<feature type="compositionally biased region" description="Low complexity" evidence="7">
    <location>
        <begin position="186"/>
        <end position="197"/>
    </location>
</feature>
<dbReference type="GO" id="GO:0050660">
    <property type="term" value="F:flavin adenine dinucleotide binding"/>
    <property type="evidence" value="ECO:0007669"/>
    <property type="project" value="InterPro"/>
</dbReference>
<feature type="domain" description="FAD linked oxidase N-terminal" evidence="8">
    <location>
        <begin position="3"/>
        <end position="90"/>
    </location>
</feature>
<dbReference type="InterPro" id="IPR016169">
    <property type="entry name" value="FAD-bd_PCMH_sub2"/>
</dbReference>
<evidence type="ECO:0000259" key="9">
    <source>
        <dbReference type="Pfam" id="PF09265"/>
    </source>
</evidence>
<feature type="domain" description="Cytokinin dehydrogenase 1 FAD/cytokinin binding" evidence="9">
    <location>
        <begin position="120"/>
        <end position="170"/>
    </location>
</feature>
<evidence type="ECO:0000256" key="6">
    <source>
        <dbReference type="ARBA" id="ARBA00023002"/>
    </source>
</evidence>
<keyword evidence="4" id="KW-0285">Flavoprotein</keyword>
<dbReference type="InterPro" id="IPR036318">
    <property type="entry name" value="FAD-bd_PCMH-like_sf"/>
</dbReference>
<sequence>MAAGGVVLEMRPSMASLELVPGATPAVRAGAGALWDEVLEWCVGCHGLAPRSWTDYLGLTVGGTLSNGGISGQAFRFGPQTANVIELEVTRCSDLFFAALGGLGQFGVITAPPSPSSPRPTWWMRVVYADFEHYAGDAEWLVSRAAAEAGEAFDYVEGFVLVNADDPVNGGARCPGAGPEVRRRGGSSSRRSSPLLPRGGGLLRPPRRRRLRGQGLLRRLRHVRRLEFRTDVSYVGFLSRVKRAEEEARGRGIWDGAAHPWLNLLVSKGDIADFDRQVFKRILRGGVGGPMLVYPLLKSRWDPRASVALPAGEVFYLGPPTEELLAQNQEVVDCCVVNGYDFKMYLPHYRSRDQWERHFGEHYDPLAILSPGQRIFRRGQGPLGEQDN</sequence>
<dbReference type="Pfam" id="PF01565">
    <property type="entry name" value="FAD_binding_4"/>
    <property type="match status" value="1"/>
</dbReference>
<keyword evidence="6" id="KW-0560">Oxidoreductase</keyword>
<evidence type="ECO:0000256" key="2">
    <source>
        <dbReference type="ARBA" id="ARBA00005466"/>
    </source>
</evidence>
<dbReference type="InterPro" id="IPR016167">
    <property type="entry name" value="FAD-bd_PCMH_sub1"/>
</dbReference>
<dbReference type="PANTHER" id="PTHR13878">
    <property type="entry name" value="GULONOLACTONE OXIDASE"/>
    <property type="match status" value="1"/>
</dbReference>
<dbReference type="Proteomes" id="UP001189122">
    <property type="component" value="Unassembled WGS sequence"/>
</dbReference>
<gene>
    <name evidence="10" type="ORF">SI7747_09011059</name>
</gene>
<evidence type="ECO:0000256" key="5">
    <source>
        <dbReference type="ARBA" id="ARBA00022827"/>
    </source>
</evidence>
<dbReference type="Pfam" id="PF09265">
    <property type="entry name" value="Cytokin-bind"/>
    <property type="match status" value="2"/>
</dbReference>
<feature type="domain" description="Cytokinin dehydrogenase 1 FAD/cytokinin binding" evidence="9">
    <location>
        <begin position="215"/>
        <end position="376"/>
    </location>
</feature>